<evidence type="ECO:0008006" key="2">
    <source>
        <dbReference type="Google" id="ProtNLM"/>
    </source>
</evidence>
<reference evidence="1" key="1">
    <citation type="submission" date="2007-04" db="EMBL/GenBank/DDBJ databases">
        <title>Complete sequence of Shewanella putrefaciens CN-32.</title>
        <authorList>
            <consortium name="US DOE Joint Genome Institute"/>
            <person name="Copeland A."/>
            <person name="Lucas S."/>
            <person name="Lapidus A."/>
            <person name="Barry K."/>
            <person name="Detter J.C."/>
            <person name="Glavina del Rio T."/>
            <person name="Hammon N."/>
            <person name="Israni S."/>
            <person name="Dalin E."/>
            <person name="Tice H."/>
            <person name="Pitluck S."/>
            <person name="Chain P."/>
            <person name="Malfatti S."/>
            <person name="Shin M."/>
            <person name="Vergez L."/>
            <person name="Schmutz J."/>
            <person name="Larimer F."/>
            <person name="Land M."/>
            <person name="Hauser L."/>
            <person name="Kyrpides N."/>
            <person name="Mikhailova N."/>
            <person name="Romine M.F."/>
            <person name="Fredrickson J."/>
            <person name="Tiedje J."/>
            <person name="Richardson P."/>
        </authorList>
    </citation>
    <scope>NUCLEOTIDE SEQUENCE [LARGE SCALE GENOMIC DNA]</scope>
    <source>
        <strain evidence="1">CN-32</strain>
    </source>
</reference>
<dbReference type="HOGENOM" id="CLU_026279_0_0_6"/>
<accession>A4YC63</accession>
<dbReference type="KEGG" id="spc:Sputcn32_3840"/>
<proteinExistence type="predicted"/>
<organism evidence="1">
    <name type="scientific">Shewanella putrefaciens (strain CN-32 / ATCC BAA-453)</name>
    <dbReference type="NCBI Taxonomy" id="319224"/>
    <lineage>
        <taxon>Bacteria</taxon>
        <taxon>Pseudomonadati</taxon>
        <taxon>Pseudomonadota</taxon>
        <taxon>Gammaproteobacteria</taxon>
        <taxon>Alteromonadales</taxon>
        <taxon>Shewanellaceae</taxon>
        <taxon>Shewanella</taxon>
    </lineage>
</organism>
<gene>
    <name evidence="1" type="ordered locus">Sputcn32_3840</name>
</gene>
<dbReference type="AlphaFoldDB" id="A4YC63"/>
<dbReference type="eggNOG" id="COG0419">
    <property type="taxonomic scope" value="Bacteria"/>
</dbReference>
<evidence type="ECO:0000313" key="1">
    <source>
        <dbReference type="EMBL" id="ABP77546.1"/>
    </source>
</evidence>
<dbReference type="Gene3D" id="3.40.50.300">
    <property type="entry name" value="P-loop containing nucleotide triphosphate hydrolases"/>
    <property type="match status" value="1"/>
</dbReference>
<protein>
    <recommendedName>
        <fullName evidence="2">Rad50/SbcC-type AAA domain-containing protein</fullName>
    </recommendedName>
</protein>
<dbReference type="EMBL" id="CP000681">
    <property type="protein sequence ID" value="ABP77546.1"/>
    <property type="molecule type" value="Genomic_DNA"/>
</dbReference>
<sequence length="682" mass="77015">MSKLKIEQLSIRTNTNDGIYGVDIPFKDGLNIIHAENTHGKSTCIQSLIFALGLEGCLGPSRKVPLKTALTTQLRKSNGAMATIFESKIFLQLSNGRERITVLRSSMFEKAKLVSVYRSSTIEQVLKGSSISKDYFLRDGGSATRERGFHCFLVDFMGVTLPKVMKFDGSESSLYLESAFSINYVEQTRGWGGILNILPTYLGIKDLSARIIEHTLDLDVQKYVKKKQALNQKKSDAERIWNVAVENLISVAKSSNGFISNELDDKISKSTYVSNTSYLYVHNDSEQNSYKDRIEYLRSELQLLKAGASSRKVDEKKVVILDEQLRYHTALLAEQEKAISFLISDLNTSEKYMFSIEVRINDVKDSLRKYKDLVKLESIGSEEEFQLDLNKCPTCHTDIEDSLLFHVQSEQTKFLGLSDNIKYLEKQKEAFDALLAGEKRNTNLKQMRLAEARVKLSETRQLIRAIKDSLVDTQATPSRVEIKRELLIESEIEKLEAALQNELRIKDKLTVALIDWNTANSALAAIPYSGLSPNDRKKLEALKNSFIGNLDEFGYSSNSLSDFQISQTSYKPTLNDVDINSEASASDNIRVIWSYLYSVLTLDITTSLPTNHLGLLIMDEPRQQEAKYESFSTFISKAANVKEMQKQIIIGTSEKYSDLLDAIKDKPANLMHFDSDIIKKLS</sequence>
<dbReference type="InterPro" id="IPR027417">
    <property type="entry name" value="P-loop_NTPase"/>
</dbReference>
<dbReference type="STRING" id="319224.Sputcn32_3840"/>
<name>A4YC63_SHEPC</name>